<name>A0A4R3YDX2_9PAST</name>
<accession>A0A4R3YDX2</accession>
<feature type="transmembrane region" description="Helical" evidence="1">
    <location>
        <begin position="82"/>
        <end position="101"/>
    </location>
</feature>
<dbReference type="PANTHER" id="PTHR35867">
    <property type="entry name" value="PROTEIN RSEC"/>
    <property type="match status" value="1"/>
</dbReference>
<organism evidence="2 4">
    <name type="scientific">Testudinibacter aquarius</name>
    <dbReference type="NCBI Taxonomy" id="1524974"/>
    <lineage>
        <taxon>Bacteria</taxon>
        <taxon>Pseudomonadati</taxon>
        <taxon>Pseudomonadota</taxon>
        <taxon>Gammaproteobacteria</taxon>
        <taxon>Pasteurellales</taxon>
        <taxon>Pasteurellaceae</taxon>
        <taxon>Testudinibacter</taxon>
    </lineage>
</organism>
<comment type="caution">
    <text evidence="2">The sequence shown here is derived from an EMBL/GenBank/DDBJ whole genome shotgun (WGS) entry which is preliminary data.</text>
</comment>
<evidence type="ECO:0000313" key="3">
    <source>
        <dbReference type="EMBL" id="TNG93122.1"/>
    </source>
</evidence>
<keyword evidence="1" id="KW-0472">Membrane</keyword>
<keyword evidence="1" id="KW-0812">Transmembrane</keyword>
<evidence type="ECO:0000313" key="4">
    <source>
        <dbReference type="Proteomes" id="UP000294619"/>
    </source>
</evidence>
<protein>
    <submittedName>
        <fullName evidence="2">RseC/MucC-like positive regulator of sigma(E)</fullName>
    </submittedName>
</protein>
<evidence type="ECO:0000313" key="2">
    <source>
        <dbReference type="EMBL" id="TCV89338.1"/>
    </source>
</evidence>
<dbReference type="InterPro" id="IPR026268">
    <property type="entry name" value="RseC"/>
</dbReference>
<evidence type="ECO:0000256" key="1">
    <source>
        <dbReference type="SAM" id="Phobius"/>
    </source>
</evidence>
<gene>
    <name evidence="2" type="ORF">EDC16_102215</name>
    <name evidence="3" type="ORF">FHQ21_02220</name>
</gene>
<dbReference type="EMBL" id="SMCP01000002">
    <property type="protein sequence ID" value="TCV89338.1"/>
    <property type="molecule type" value="Genomic_DNA"/>
</dbReference>
<feature type="transmembrane region" description="Helical" evidence="1">
    <location>
        <begin position="107"/>
        <end position="124"/>
    </location>
</feature>
<keyword evidence="1" id="KW-1133">Transmembrane helix</keyword>
<sequence length="154" mass="16670">MLIETAVVADYHNGIAKVRCETKQGCGGCAARAGCGAAALSELNGSKNDGSLLFEIAVAEPLRQGDLIEIGLQEKSMILSAMLLYIVPLTALLLSTVIGSLYLDNELILALFVLAMTALAFVGIKKIGDRLSRHALYQPIFLRRLNRTFRHELP</sequence>
<dbReference type="RefSeq" id="WP_132965176.1">
    <property type="nucleotide sequence ID" value="NZ_LEKL01000012.1"/>
</dbReference>
<keyword evidence="5" id="KW-1185">Reference proteome</keyword>
<dbReference type="Pfam" id="PF04246">
    <property type="entry name" value="RseC_MucC"/>
    <property type="match status" value="1"/>
</dbReference>
<dbReference type="Proteomes" id="UP000294619">
    <property type="component" value="Unassembled WGS sequence"/>
</dbReference>
<dbReference type="AlphaFoldDB" id="A0A4R3YDX2"/>
<dbReference type="InterPro" id="IPR007359">
    <property type="entry name" value="SigmaE_reg_RseC_MucC"/>
</dbReference>
<dbReference type="Proteomes" id="UP000305526">
    <property type="component" value="Unassembled WGS sequence"/>
</dbReference>
<evidence type="ECO:0000313" key="5">
    <source>
        <dbReference type="Proteomes" id="UP000305526"/>
    </source>
</evidence>
<dbReference type="PANTHER" id="PTHR35867:SF1">
    <property type="entry name" value="PROTEIN RSEC"/>
    <property type="match status" value="1"/>
</dbReference>
<reference evidence="2 4" key="1">
    <citation type="submission" date="2019-03" db="EMBL/GenBank/DDBJ databases">
        <title>Genomic Encyclopedia of Type Strains, Phase IV (KMG-IV): sequencing the most valuable type-strain genomes for metagenomic binning, comparative biology and taxonomic classification.</title>
        <authorList>
            <person name="Goeker M."/>
        </authorList>
    </citation>
    <scope>NUCLEOTIDE SEQUENCE [LARGE SCALE GENOMIC DNA]</scope>
    <source>
        <strain evidence="2 4">DSM 28140</strain>
    </source>
</reference>
<dbReference type="PIRSF" id="PIRSF004923">
    <property type="entry name" value="RseC"/>
    <property type="match status" value="1"/>
</dbReference>
<reference evidence="3 5" key="2">
    <citation type="submission" date="2019-05" db="EMBL/GenBank/DDBJ databases">
        <title>Pasteurellaceae isolates from reptiles.</title>
        <authorList>
            <person name="Bojesen A.M."/>
            <person name="Lund E."/>
        </authorList>
    </citation>
    <scope>NUCLEOTIDE SEQUENCE [LARGE SCALE GENOMIC DNA]</scope>
    <source>
        <strain evidence="3 5">ELNT2x</strain>
    </source>
</reference>
<proteinExistence type="predicted"/>
<dbReference type="EMBL" id="VDGV01000012">
    <property type="protein sequence ID" value="TNG93122.1"/>
    <property type="molecule type" value="Genomic_DNA"/>
</dbReference>